<reference evidence="1" key="1">
    <citation type="journal article" date="2014" name="Front. Microbiol.">
        <title>High frequency of phylogenetically diverse reductive dehalogenase-homologous genes in deep subseafloor sedimentary metagenomes.</title>
        <authorList>
            <person name="Kawai M."/>
            <person name="Futagami T."/>
            <person name="Toyoda A."/>
            <person name="Takaki Y."/>
            <person name="Nishi S."/>
            <person name="Hori S."/>
            <person name="Arai W."/>
            <person name="Tsubouchi T."/>
            <person name="Morono Y."/>
            <person name="Uchiyama I."/>
            <person name="Ito T."/>
            <person name="Fujiyama A."/>
            <person name="Inagaki F."/>
            <person name="Takami H."/>
        </authorList>
    </citation>
    <scope>NUCLEOTIDE SEQUENCE</scope>
    <source>
        <strain evidence="1">Expedition CK06-06</strain>
    </source>
</reference>
<evidence type="ECO:0000313" key="1">
    <source>
        <dbReference type="EMBL" id="GAG10167.1"/>
    </source>
</evidence>
<name>X0VG19_9ZZZZ</name>
<comment type="caution">
    <text evidence="1">The sequence shown here is derived from an EMBL/GenBank/DDBJ whole genome shotgun (WGS) entry which is preliminary data.</text>
</comment>
<organism evidence="1">
    <name type="scientific">marine sediment metagenome</name>
    <dbReference type="NCBI Taxonomy" id="412755"/>
    <lineage>
        <taxon>unclassified sequences</taxon>
        <taxon>metagenomes</taxon>
        <taxon>ecological metagenomes</taxon>
    </lineage>
</organism>
<protein>
    <submittedName>
        <fullName evidence="1">Uncharacterized protein</fullName>
    </submittedName>
</protein>
<feature type="non-terminal residue" evidence="1">
    <location>
        <position position="32"/>
    </location>
</feature>
<proteinExistence type="predicted"/>
<sequence length="32" mass="3364">MRYFILISGMVLALASSASAETYVVNPEGTGD</sequence>
<dbReference type="AlphaFoldDB" id="X0VG19"/>
<dbReference type="EMBL" id="BARS01023318">
    <property type="protein sequence ID" value="GAG10167.1"/>
    <property type="molecule type" value="Genomic_DNA"/>
</dbReference>
<gene>
    <name evidence="1" type="ORF">S01H1_37141</name>
</gene>
<accession>X0VG19</accession>